<evidence type="ECO:0000313" key="4">
    <source>
        <dbReference type="Proteomes" id="UP000184120"/>
    </source>
</evidence>
<dbReference type="OrthoDB" id="1251128at2"/>
<dbReference type="EMBL" id="BMFL01000011">
    <property type="protein sequence ID" value="GGF00736.1"/>
    <property type="molecule type" value="Genomic_DNA"/>
</dbReference>
<keyword evidence="5" id="KW-1185">Reference proteome</keyword>
<name>A0A1M6XGE8_9FLAO</name>
<reference evidence="2" key="1">
    <citation type="journal article" date="2014" name="Int. J. Syst. Evol. Microbiol.">
        <title>Complete genome of a new Firmicutes species belonging to the dominant human colonic microbiota ('Ruminococcus bicirculans') reveals two chromosomes and a selective capacity to utilize plant glucans.</title>
        <authorList>
            <consortium name="NISC Comparative Sequencing Program"/>
            <person name="Wegmann U."/>
            <person name="Louis P."/>
            <person name="Goesmann A."/>
            <person name="Henrissat B."/>
            <person name="Duncan S.H."/>
            <person name="Flint H.J."/>
        </authorList>
    </citation>
    <scope>NUCLEOTIDE SEQUENCE</scope>
    <source>
        <strain evidence="2">CGMCC 1.12707</strain>
    </source>
</reference>
<evidence type="ECO:0000313" key="2">
    <source>
        <dbReference type="EMBL" id="GGF00736.1"/>
    </source>
</evidence>
<accession>A0A1M6XGE8</accession>
<reference evidence="2" key="5">
    <citation type="submission" date="2024-05" db="EMBL/GenBank/DDBJ databases">
        <authorList>
            <person name="Sun Q."/>
            <person name="Zhou Y."/>
        </authorList>
    </citation>
    <scope>NUCLEOTIDE SEQUENCE</scope>
    <source>
        <strain evidence="2">CGMCC 1.12707</strain>
    </source>
</reference>
<protein>
    <submittedName>
        <fullName evidence="3">Uncharacterized protein</fullName>
    </submittedName>
</protein>
<dbReference type="AlphaFoldDB" id="A0A1M6XGE8"/>
<organism evidence="3 4">
    <name type="scientific">Chishuiella changwenlii</name>
    <dbReference type="NCBI Taxonomy" id="1434701"/>
    <lineage>
        <taxon>Bacteria</taxon>
        <taxon>Pseudomonadati</taxon>
        <taxon>Bacteroidota</taxon>
        <taxon>Flavobacteriia</taxon>
        <taxon>Flavobacteriales</taxon>
        <taxon>Weeksellaceae</taxon>
        <taxon>Chishuiella</taxon>
    </lineage>
</organism>
<gene>
    <name evidence="2" type="ORF">GCM10010984_17870</name>
    <name evidence="3" type="ORF">SAMN05443634_105235</name>
</gene>
<dbReference type="Proteomes" id="UP000184120">
    <property type="component" value="Unassembled WGS sequence"/>
</dbReference>
<reference evidence="3" key="2">
    <citation type="submission" date="2016-11" db="EMBL/GenBank/DDBJ databases">
        <authorList>
            <person name="Jaros S."/>
            <person name="Januszkiewicz K."/>
            <person name="Wedrychowicz H."/>
        </authorList>
    </citation>
    <scope>NUCLEOTIDE SEQUENCE [LARGE SCALE GENOMIC DNA]</scope>
    <source>
        <strain evidence="3">DSM 27989</strain>
    </source>
</reference>
<dbReference type="Proteomes" id="UP000650994">
    <property type="component" value="Unassembled WGS sequence"/>
</dbReference>
<dbReference type="EMBL" id="FRBH01000005">
    <property type="protein sequence ID" value="SHL04885.1"/>
    <property type="molecule type" value="Genomic_DNA"/>
</dbReference>
<reference evidence="4" key="3">
    <citation type="submission" date="2016-11" db="EMBL/GenBank/DDBJ databases">
        <authorList>
            <person name="Varghese N."/>
            <person name="Submissions S."/>
        </authorList>
    </citation>
    <scope>NUCLEOTIDE SEQUENCE [LARGE SCALE GENOMIC DNA]</scope>
    <source>
        <strain evidence="4">DSM 27989</strain>
    </source>
</reference>
<keyword evidence="1" id="KW-0732">Signal</keyword>
<proteinExistence type="predicted"/>
<evidence type="ECO:0000256" key="1">
    <source>
        <dbReference type="SAM" id="SignalP"/>
    </source>
</evidence>
<feature type="chain" id="PRO_5009922421" evidence="1">
    <location>
        <begin position="20"/>
        <end position="291"/>
    </location>
</feature>
<reference evidence="5" key="4">
    <citation type="journal article" date="2019" name="Int. J. Syst. Evol. Microbiol.">
        <title>The Global Catalogue of Microorganisms (GCM) 10K type strain sequencing project: providing services to taxonomists for standard genome sequencing and annotation.</title>
        <authorList>
            <consortium name="The Broad Institute Genomics Platform"/>
            <consortium name="The Broad Institute Genome Sequencing Center for Infectious Disease"/>
            <person name="Wu L."/>
            <person name="Ma J."/>
        </authorList>
    </citation>
    <scope>NUCLEOTIDE SEQUENCE [LARGE SCALE GENOMIC DNA]</scope>
    <source>
        <strain evidence="5">CGMCC 1.12707</strain>
    </source>
</reference>
<feature type="signal peptide" evidence="1">
    <location>
        <begin position="1"/>
        <end position="19"/>
    </location>
</feature>
<sequence length="291" mass="31903">MKKLLVLLSSVMMLNSLNAQVGIGTENPTSTLDIKGSLQVAFKEITTDTTLGADDYYVTYDGTSDATITLPPISTGINNFNGRIYRLKNVTSKKVTVRPSGNNTIRATSTPLTSFVIEPGNYVEIVNNKNTGSTSATWDLSFLGITYSPNVDLYGTTLKIPHFSANISNHNSAKYDSGSGTDTWWIISSTSTKYSISGSEYVKPSKMTIVYEYQGTPFDLTDLHPMFTIGNSSNYPDVFIASFGGFNNVNGKTRLTLTISRIDFIGKDASNISDWQGESFFINALFTRKIR</sequence>
<evidence type="ECO:0000313" key="3">
    <source>
        <dbReference type="EMBL" id="SHL04885.1"/>
    </source>
</evidence>
<evidence type="ECO:0000313" key="5">
    <source>
        <dbReference type="Proteomes" id="UP000650994"/>
    </source>
</evidence>
<dbReference type="RefSeq" id="WP_143147263.1">
    <property type="nucleotide sequence ID" value="NZ_BMFL01000011.1"/>
</dbReference>
<dbReference type="STRING" id="1434701.SAMN05443634_105235"/>